<evidence type="ECO:0000256" key="1">
    <source>
        <dbReference type="ARBA" id="ARBA00004651"/>
    </source>
</evidence>
<evidence type="ECO:0000256" key="4">
    <source>
        <dbReference type="ARBA" id="ARBA00022989"/>
    </source>
</evidence>
<evidence type="ECO:0000256" key="3">
    <source>
        <dbReference type="ARBA" id="ARBA00022692"/>
    </source>
</evidence>
<feature type="transmembrane region" description="Helical" evidence="6">
    <location>
        <begin position="366"/>
        <end position="387"/>
    </location>
</feature>
<feature type="transmembrane region" description="Helical" evidence="6">
    <location>
        <begin position="265"/>
        <end position="286"/>
    </location>
</feature>
<feature type="transmembrane region" description="Helical" evidence="6">
    <location>
        <begin position="336"/>
        <end position="354"/>
    </location>
</feature>
<accession>A0A7M1WSB0</accession>
<protein>
    <recommendedName>
        <fullName evidence="8">Polysaccharide biosynthesis protein</fullName>
    </recommendedName>
</protein>
<keyword evidence="2" id="KW-1003">Cell membrane</keyword>
<evidence type="ECO:0000256" key="6">
    <source>
        <dbReference type="SAM" id="Phobius"/>
    </source>
</evidence>
<feature type="transmembrane region" description="Helical" evidence="6">
    <location>
        <begin position="28"/>
        <end position="49"/>
    </location>
</feature>
<dbReference type="PANTHER" id="PTHR30250">
    <property type="entry name" value="PST FAMILY PREDICTED COLANIC ACID TRANSPORTER"/>
    <property type="match status" value="1"/>
</dbReference>
<feature type="transmembrane region" description="Helical" evidence="6">
    <location>
        <begin position="306"/>
        <end position="324"/>
    </location>
</feature>
<evidence type="ECO:0000256" key="2">
    <source>
        <dbReference type="ARBA" id="ARBA00022475"/>
    </source>
</evidence>
<feature type="transmembrane region" description="Helical" evidence="6">
    <location>
        <begin position="93"/>
        <end position="110"/>
    </location>
</feature>
<name>A0A7M1WSB0_VIBPH</name>
<keyword evidence="3 6" id="KW-0812">Transmembrane</keyword>
<dbReference type="InterPro" id="IPR050833">
    <property type="entry name" value="Poly_Biosynth_Transport"/>
</dbReference>
<keyword evidence="5 6" id="KW-0472">Membrane</keyword>
<comment type="subcellular location">
    <subcellularLocation>
        <location evidence="1">Cell membrane</location>
        <topology evidence="1">Multi-pass membrane protein</topology>
    </subcellularLocation>
</comment>
<feature type="transmembrane region" description="Helical" evidence="6">
    <location>
        <begin position="147"/>
        <end position="166"/>
    </location>
</feature>
<evidence type="ECO:0008006" key="8">
    <source>
        <dbReference type="Google" id="ProtNLM"/>
    </source>
</evidence>
<feature type="transmembrane region" description="Helical" evidence="6">
    <location>
        <begin position="199"/>
        <end position="218"/>
    </location>
</feature>
<dbReference type="GO" id="GO:0005886">
    <property type="term" value="C:plasma membrane"/>
    <property type="evidence" value="ECO:0007669"/>
    <property type="project" value="UniProtKB-SubCell"/>
</dbReference>
<keyword evidence="4 6" id="KW-1133">Transmembrane helix</keyword>
<evidence type="ECO:0000256" key="5">
    <source>
        <dbReference type="ARBA" id="ARBA00023136"/>
    </source>
</evidence>
<dbReference type="Pfam" id="PF13440">
    <property type="entry name" value="Polysacc_synt_3"/>
    <property type="match status" value="1"/>
</dbReference>
<dbReference type="PANTHER" id="PTHR30250:SF28">
    <property type="entry name" value="POLYSACCHARIDE BIOSYNTHESIS PROTEIN"/>
    <property type="match status" value="1"/>
</dbReference>
<dbReference type="EMBL" id="MT898409">
    <property type="protein sequence ID" value="QOS29771.1"/>
    <property type="molecule type" value="Genomic_DNA"/>
</dbReference>
<evidence type="ECO:0000313" key="7">
    <source>
        <dbReference type="EMBL" id="QOS29771.1"/>
    </source>
</evidence>
<sequence length="391" mass="43444">MAQAITLVSSPILTRIYGPSELGVLGNYMAIINVIMPISALCFPLAIVLTKSEDEAKEVASTASIVSLLLSFLSATVIVFIKDIYVLPFNGFYLFFIPVVIIFSTQLQISQQLLIKDEKFRVISKLSVAHSFIINLMKIVGGLFYNTAITLILVASFSPGVNFLLLRRFSNNKGTHNIYCFKKIFIRYYDFAFYRTPQVLLNGISNSIPIFMLTYYFGAKYAGFYAIANSVLTIPTLLVSKSVSDVFYPKFSKLINSSPREAVKLFNIATLSLIPVAAVPLIIFGLFSPELFNFVFGSGWSVSGEYAQVIALASFVALVSRPAITAIAPLKLQKSFLIFEIASVILRVLIFYIVVNESGKHLEAVLSFSIVNAMVYFLISLMVYMNVRKKI</sequence>
<feature type="transmembrane region" description="Helical" evidence="6">
    <location>
        <begin position="224"/>
        <end position="244"/>
    </location>
</feature>
<proteinExistence type="predicted"/>
<gene>
    <name evidence="7" type="ORF">VP127_00018</name>
</gene>
<feature type="transmembrane region" description="Helical" evidence="6">
    <location>
        <begin position="61"/>
        <end position="81"/>
    </location>
</feature>
<reference evidence="7" key="1">
    <citation type="submission" date="2020-08" db="EMBL/GenBank/DDBJ databases">
        <title>Genetic structure, function and evolution of capsule biosynthesis loci in Vibrio parahaemolyticus.</title>
        <authorList>
            <person name="Li L."/>
            <person name="Bian S."/>
        </authorList>
    </citation>
    <scope>NUCLEOTIDE SEQUENCE</scope>
    <source>
        <strain evidence="7">VP127</strain>
    </source>
</reference>
<organism evidence="7">
    <name type="scientific">Vibrio parahaemolyticus</name>
    <dbReference type="NCBI Taxonomy" id="670"/>
    <lineage>
        <taxon>Bacteria</taxon>
        <taxon>Pseudomonadati</taxon>
        <taxon>Pseudomonadota</taxon>
        <taxon>Gammaproteobacteria</taxon>
        <taxon>Vibrionales</taxon>
        <taxon>Vibrionaceae</taxon>
        <taxon>Vibrio</taxon>
    </lineage>
</organism>
<dbReference type="AlphaFoldDB" id="A0A7M1WSB0"/>